<keyword evidence="2" id="KW-0378">Hydrolase</keyword>
<dbReference type="GeneID" id="25788239"/>
<dbReference type="Proteomes" id="UP000007115">
    <property type="component" value="Unassembled WGS sequence"/>
</dbReference>
<dbReference type="VEuPathDB" id="FungiDB:TRIVIDRAFT_153551"/>
<accession>G9MX67</accession>
<reference evidence="6 7" key="1">
    <citation type="journal article" date="2011" name="Genome Biol.">
        <title>Comparative genome sequence analysis underscores mycoparasitism as the ancestral life style of Trichoderma.</title>
        <authorList>
            <person name="Kubicek C.P."/>
            <person name="Herrera-Estrella A."/>
            <person name="Seidl-Seiboth V."/>
            <person name="Martinez D.A."/>
            <person name="Druzhinina I.S."/>
            <person name="Thon M."/>
            <person name="Zeilinger S."/>
            <person name="Casas-Flores S."/>
            <person name="Horwitz B.A."/>
            <person name="Mukherjee P.K."/>
            <person name="Mukherjee M."/>
            <person name="Kredics L."/>
            <person name="Alcaraz L.D."/>
            <person name="Aerts A."/>
            <person name="Antal Z."/>
            <person name="Atanasova L."/>
            <person name="Cervantes-Badillo M.G."/>
            <person name="Challacombe J."/>
            <person name="Chertkov O."/>
            <person name="McCluskey K."/>
            <person name="Coulpier F."/>
            <person name="Deshpande N."/>
            <person name="von Doehren H."/>
            <person name="Ebbole D.J."/>
            <person name="Esquivel-Naranjo E.U."/>
            <person name="Fekete E."/>
            <person name="Flipphi M."/>
            <person name="Glaser F."/>
            <person name="Gomez-Rodriguez E.Y."/>
            <person name="Gruber S."/>
            <person name="Han C."/>
            <person name="Henrissat B."/>
            <person name="Hermosa R."/>
            <person name="Hernandez-Onate M."/>
            <person name="Karaffa L."/>
            <person name="Kosti I."/>
            <person name="Le Crom S."/>
            <person name="Lindquist E."/>
            <person name="Lucas S."/>
            <person name="Luebeck M."/>
            <person name="Luebeck P.S."/>
            <person name="Margeot A."/>
            <person name="Metz B."/>
            <person name="Misra M."/>
            <person name="Nevalainen H."/>
            <person name="Omann M."/>
            <person name="Packer N."/>
            <person name="Perrone G."/>
            <person name="Uresti-Rivera E.E."/>
            <person name="Salamov A."/>
            <person name="Schmoll M."/>
            <person name="Seiboth B."/>
            <person name="Shapiro H."/>
            <person name="Sukno S."/>
            <person name="Tamayo-Ramos J.A."/>
            <person name="Tisch D."/>
            <person name="Wiest A."/>
            <person name="Wilkinson H.H."/>
            <person name="Zhang M."/>
            <person name="Coutinho P.M."/>
            <person name="Kenerley C.M."/>
            <person name="Monte E."/>
            <person name="Baker S.E."/>
            <person name="Grigoriev I.V."/>
        </authorList>
    </citation>
    <scope>NUCLEOTIDE SEQUENCE [LARGE SCALE GENOMIC DNA]</scope>
    <source>
        <strain evidence="7">Gv29-8 / FGSC 10586</strain>
    </source>
</reference>
<dbReference type="PROSITE" id="PS00138">
    <property type="entry name" value="SUBTILASE_SER"/>
    <property type="match status" value="1"/>
</dbReference>
<evidence type="ECO:0000256" key="3">
    <source>
        <dbReference type="ARBA" id="ARBA00022825"/>
    </source>
</evidence>
<evidence type="ECO:0000313" key="7">
    <source>
        <dbReference type="Proteomes" id="UP000007115"/>
    </source>
</evidence>
<dbReference type="EMBL" id="ABDF02000076">
    <property type="protein sequence ID" value="EHK21000.1"/>
    <property type="molecule type" value="Genomic_DNA"/>
</dbReference>
<feature type="domain" description="Peptidase S8/S53" evidence="5">
    <location>
        <begin position="2"/>
        <end position="133"/>
    </location>
</feature>
<evidence type="ECO:0000256" key="2">
    <source>
        <dbReference type="ARBA" id="ARBA00022801"/>
    </source>
</evidence>
<gene>
    <name evidence="6" type="ORF">TRIVIDRAFT_153551</name>
</gene>
<dbReference type="InterPro" id="IPR036852">
    <property type="entry name" value="Peptidase_S8/S53_dom_sf"/>
</dbReference>
<comment type="caution">
    <text evidence="6">The sequence shown here is derived from an EMBL/GenBank/DDBJ whole genome shotgun (WGS) entry which is preliminary data.</text>
</comment>
<dbReference type="Pfam" id="PF00082">
    <property type="entry name" value="Peptidase_S8"/>
    <property type="match status" value="1"/>
</dbReference>
<dbReference type="OMA" id="ELARCKF"/>
<dbReference type="SUPFAM" id="SSF52743">
    <property type="entry name" value="Subtilisin-like"/>
    <property type="match status" value="1"/>
</dbReference>
<keyword evidence="1" id="KW-0645">Protease</keyword>
<evidence type="ECO:0000256" key="1">
    <source>
        <dbReference type="ARBA" id="ARBA00022670"/>
    </source>
</evidence>
<keyword evidence="7" id="KW-1185">Reference proteome</keyword>
<keyword evidence="3" id="KW-0720">Serine protease</keyword>
<dbReference type="RefSeq" id="XP_013955193.1">
    <property type="nucleotide sequence ID" value="XM_014099718.1"/>
</dbReference>
<evidence type="ECO:0000256" key="4">
    <source>
        <dbReference type="PROSITE-ProRule" id="PRU01240"/>
    </source>
</evidence>
<dbReference type="InParanoid" id="G9MX67"/>
<organism evidence="6 7">
    <name type="scientific">Hypocrea virens (strain Gv29-8 / FGSC 10586)</name>
    <name type="common">Gliocladium virens</name>
    <name type="synonym">Trichoderma virens</name>
    <dbReference type="NCBI Taxonomy" id="413071"/>
    <lineage>
        <taxon>Eukaryota</taxon>
        <taxon>Fungi</taxon>
        <taxon>Dikarya</taxon>
        <taxon>Ascomycota</taxon>
        <taxon>Pezizomycotina</taxon>
        <taxon>Sordariomycetes</taxon>
        <taxon>Hypocreomycetidae</taxon>
        <taxon>Hypocreales</taxon>
        <taxon>Hypocreaceae</taxon>
        <taxon>Trichoderma</taxon>
    </lineage>
</organism>
<dbReference type="AlphaFoldDB" id="G9MX67"/>
<protein>
    <recommendedName>
        <fullName evidence="5">Peptidase S8/S53 domain-containing protein</fullName>
    </recommendedName>
</protein>
<dbReference type="OrthoDB" id="206201at2759"/>
<evidence type="ECO:0000259" key="5">
    <source>
        <dbReference type="Pfam" id="PF00082"/>
    </source>
</evidence>
<proteinExistence type="inferred from homology"/>
<dbReference type="PROSITE" id="PS51892">
    <property type="entry name" value="SUBTILASE"/>
    <property type="match status" value="1"/>
</dbReference>
<dbReference type="HOGENOM" id="CLU_124549_0_0_1"/>
<dbReference type="GO" id="GO:0006508">
    <property type="term" value="P:proteolysis"/>
    <property type="evidence" value="ECO:0007669"/>
    <property type="project" value="UniProtKB-KW"/>
</dbReference>
<dbReference type="InterPro" id="IPR023828">
    <property type="entry name" value="Peptidase_S8_Ser-AS"/>
</dbReference>
<evidence type="ECO:0000313" key="6">
    <source>
        <dbReference type="EMBL" id="EHK21000.1"/>
    </source>
</evidence>
<dbReference type="InterPro" id="IPR000209">
    <property type="entry name" value="Peptidase_S8/S53_dom"/>
</dbReference>
<dbReference type="GO" id="GO:0004252">
    <property type="term" value="F:serine-type endopeptidase activity"/>
    <property type="evidence" value="ECO:0007669"/>
    <property type="project" value="InterPro"/>
</dbReference>
<comment type="caution">
    <text evidence="4">Lacks conserved residue(s) required for the propagation of feature annotation.</text>
</comment>
<dbReference type="CDD" id="cd00306">
    <property type="entry name" value="Peptidases_S8_S53"/>
    <property type="match status" value="1"/>
</dbReference>
<name>G9MX67_HYPVG</name>
<sequence length="187" mass="20582">MRVDIISLSFGFESDHRNVEIDKAISSAISDNIIIFAAAANDGGNKPRAYPARRAGVICIHASDGNGNDGGISPSPQARKSNFSTLGISIESKWKGKKVLQSGTSFATPVAAALAADLLEFARYKCSLNEYEYRRLHSYDGIEALLHLMVEERHRYDYITPGRVWTGSNSNSCEMDLAKKIERIARE</sequence>
<comment type="similarity">
    <text evidence="4">Belongs to the peptidase S8 family.</text>
</comment>
<dbReference type="Gene3D" id="3.40.50.200">
    <property type="entry name" value="Peptidase S8/S53 domain"/>
    <property type="match status" value="1"/>
</dbReference>
<dbReference type="eggNOG" id="KOG4266">
    <property type="taxonomic scope" value="Eukaryota"/>
</dbReference>
<dbReference type="STRING" id="413071.G9MX67"/>